<dbReference type="PANTHER" id="PTHR13878:SF53">
    <property type="entry name" value="CYTOKININ DEHYDROGENASE 6"/>
    <property type="match status" value="1"/>
</dbReference>
<dbReference type="GO" id="GO:0016491">
    <property type="term" value="F:oxidoreductase activity"/>
    <property type="evidence" value="ECO:0007669"/>
    <property type="project" value="UniProtKB-KW"/>
</dbReference>
<dbReference type="InterPro" id="IPR013216">
    <property type="entry name" value="Methyltransf_11"/>
</dbReference>
<sequence>MKVKEKSMLVDNDDIFFPDPGRPVPNGATTETGDEDVGVTKFPHLNDVSRMSSYPHGTPISRIFFPQSELDVLRILQAAYAEGKKVGIRGTKHSMGGHSIVSQRGWEIDCKYLRHIKYDKKEPNVVQCGPGCQWSDLIKVLNAHGKSPRTMQSYSNFSVGGTLAVNAHGITTDYCFAESVIEFRLVRMDPKGIAKTVVCRNSPLAKQSAESKLFGLVLGGYGLFGVISEVMLKVENNVQLELDTFQLKVLPPANADEEISPSEFVRIYDNCRDVSGRKNSSSCIGKVAIKLARLNIITLEKASLYVFRRSASTSTISCLPAVPRELSPTSRLLYKWAMPLLKDLRYAREESSGKALDWSQDDGATRNELLFESAATLSRLYNPLVVKDDTFILQEFFCPHDKFSEWIKNAQPIFKDIDKQQKENNQDLILLNATIRYVEEDKITFLRYSQTPGGMFAFVLYYRIKRNMAVEERLGQFHNRLAEVTVDVGGTFYLPYRKCYSQELLKKAYPMIEEFAKEKERMDPECLFTNLWFEEYVLPLCSESYIHKFQTEAVERRYSKTLSSEIDRSLAMFPDGREKPIEHLNEAQFWGWLPRKLNSNVLRRCDSYRRLLQSKTLRDQFRSQFLVNIFNLADPDQVMRVMIRAAYDPSNKNDIDIYKYIHRHFHGSAEEKGVDISLLPQFLRAIQQLSQNKEELTRQTLSIVCKLGKFGKLQSYVCIGDNGKTIKCLAKELEMKGKLWLVHNSISPTDSNEMPSLEAVLERGCLDSVAHKEVKFDYTSELAREKLDIIPSNSIDLVTMNQGLHHIPLENLYDFLFEVKRILHPQGLFIIREHDLKLSTDRGLSSGVPCPMLDLAHSVFNAVTGVTVKYEMEEIRAFRSILEWRTILEKAGFVDTLVYEIEDGDPTWDVMMCFQPAKDHLDDVKALLARKVENEPINHSCDDDEPDVINLIDTLLSQIPSFAVSNATEILQHLAQILPKIQNKLLDAVLIGIPYLLIYGDTNDIFGTESRSVARQVTEAIEPKITVLFKQMIGFVEGSISLLSQSELKFNMKNVIQTPELFLILPYLERKVRMGAEDTNNIEKTMIMLLKKYLPFLLPKENILPEQTNDETDELQSEPVSPNIDVDESCMEITGNEVEDFVETLAKKLHGLLDPQIVLVRSGFTLPQQATIVSKFGGRDLSSACESIASFLDFDSWNELKKHLNAAAETGELPTKKLLFSIAYDENKKAIIHPWRSALQSFFRCPKVRINQQALLGLRLLQLDEIGKLYKEAKKVHTSTPTDNRYNGHIASYLASSNSLMEKLSEEWLDDVVEKTITYDQSANFDLWDVAEIIHAKFGYISLTSRKVDITSNLQQFHASIHAKLPNPGHLVRIPKKVKIGWLPIPEYILVEMRNNGSIHKESVDKIRKGIANLATLGVAGHNQLKIRYRKLNSYSQSSSIAPYETSRLNSAQTALASGHHMKLKTLSGELCNFLESNDIIRADLRPNDGHYTWFKLNEWMQVEILTELSKSLDHTPWFRFPFSEFLKTYFTVFKDQCNIVKEKFGFMTAYASGAFFTDLIPGIVMTFLFGQLQLLAAPLKRVLPDGYSGFDQSRFLDEIVLHLPLDRCGYEGDWERFIKEFDKRILEARKLPKNFVILSTPTFKEMGEILERIALSFATSRVFQISNQKEVQVRVSLDTDEASRTSVETNDIDLQRLLSVPGVQRMMDYQFPNTNRGQTSEADPSTHTKTFYCLQVDCLALLDVFRICSLLPNHKVEQVYDFWN</sequence>
<organism evidence="4">
    <name type="scientific">Chaetoceros debilis</name>
    <dbReference type="NCBI Taxonomy" id="122233"/>
    <lineage>
        <taxon>Eukaryota</taxon>
        <taxon>Sar</taxon>
        <taxon>Stramenopiles</taxon>
        <taxon>Ochrophyta</taxon>
        <taxon>Bacillariophyta</taxon>
        <taxon>Coscinodiscophyceae</taxon>
        <taxon>Chaetocerotophycidae</taxon>
        <taxon>Chaetocerotales</taxon>
        <taxon>Chaetocerotaceae</taxon>
        <taxon>Chaetoceros</taxon>
    </lineage>
</organism>
<dbReference type="Gene3D" id="3.30.465.10">
    <property type="match status" value="1"/>
</dbReference>
<evidence type="ECO:0000256" key="2">
    <source>
        <dbReference type="ARBA" id="ARBA00023002"/>
    </source>
</evidence>
<dbReference type="Pfam" id="PF08241">
    <property type="entry name" value="Methyltransf_11"/>
    <property type="match status" value="1"/>
</dbReference>
<dbReference type="PROSITE" id="PS51387">
    <property type="entry name" value="FAD_PCMH"/>
    <property type="match status" value="1"/>
</dbReference>
<dbReference type="InterPro" id="IPR050432">
    <property type="entry name" value="FAD-linked_Oxidoreductases_BP"/>
</dbReference>
<dbReference type="InterPro" id="IPR029063">
    <property type="entry name" value="SAM-dependent_MTases_sf"/>
</dbReference>
<dbReference type="Pfam" id="PF01565">
    <property type="entry name" value="FAD_binding_4"/>
    <property type="match status" value="1"/>
</dbReference>
<name>A0A7S3Q2B7_9STRA</name>
<dbReference type="InterPro" id="IPR006094">
    <property type="entry name" value="Oxid_FAD_bind_N"/>
</dbReference>
<comment type="similarity">
    <text evidence="1">Belongs to the oxygen-dependent FAD-linked oxidoreductase family.</text>
</comment>
<dbReference type="EMBL" id="HBIO01010714">
    <property type="protein sequence ID" value="CAE0463459.1"/>
    <property type="molecule type" value="Transcribed_RNA"/>
</dbReference>
<protein>
    <recommendedName>
        <fullName evidence="3">FAD-binding PCMH-type domain-containing protein</fullName>
    </recommendedName>
</protein>
<evidence type="ECO:0000256" key="1">
    <source>
        <dbReference type="ARBA" id="ARBA00005466"/>
    </source>
</evidence>
<feature type="domain" description="FAD-binding PCMH-type" evidence="3">
    <location>
        <begin position="55"/>
        <end position="237"/>
    </location>
</feature>
<proteinExistence type="inferred from homology"/>
<dbReference type="InterPro" id="IPR036318">
    <property type="entry name" value="FAD-bd_PCMH-like_sf"/>
</dbReference>
<dbReference type="InterPro" id="IPR016169">
    <property type="entry name" value="FAD-bd_PCMH_sub2"/>
</dbReference>
<accession>A0A7S3Q2B7</accession>
<dbReference type="SUPFAM" id="SSF56176">
    <property type="entry name" value="FAD-binding/transporter-associated domain-like"/>
    <property type="match status" value="1"/>
</dbReference>
<dbReference type="InterPro" id="IPR016166">
    <property type="entry name" value="FAD-bd_PCMH"/>
</dbReference>
<evidence type="ECO:0000313" key="4">
    <source>
        <dbReference type="EMBL" id="CAE0463459.1"/>
    </source>
</evidence>
<dbReference type="GO" id="GO:0071949">
    <property type="term" value="F:FAD binding"/>
    <property type="evidence" value="ECO:0007669"/>
    <property type="project" value="InterPro"/>
</dbReference>
<dbReference type="GO" id="GO:0008757">
    <property type="term" value="F:S-adenosylmethionine-dependent methyltransferase activity"/>
    <property type="evidence" value="ECO:0007669"/>
    <property type="project" value="InterPro"/>
</dbReference>
<evidence type="ECO:0000259" key="3">
    <source>
        <dbReference type="PROSITE" id="PS51387"/>
    </source>
</evidence>
<dbReference type="PANTHER" id="PTHR13878">
    <property type="entry name" value="GULONOLACTONE OXIDASE"/>
    <property type="match status" value="1"/>
</dbReference>
<dbReference type="SUPFAM" id="SSF53335">
    <property type="entry name" value="S-adenosyl-L-methionine-dependent methyltransferases"/>
    <property type="match status" value="1"/>
</dbReference>
<gene>
    <name evidence="4" type="ORF">CDEB00056_LOCUS8300</name>
</gene>
<dbReference type="Gene3D" id="3.40.50.150">
    <property type="entry name" value="Vaccinia Virus protein VP39"/>
    <property type="match status" value="1"/>
</dbReference>
<reference evidence="4" key="1">
    <citation type="submission" date="2021-01" db="EMBL/GenBank/DDBJ databases">
        <authorList>
            <person name="Corre E."/>
            <person name="Pelletier E."/>
            <person name="Niang G."/>
            <person name="Scheremetjew M."/>
            <person name="Finn R."/>
            <person name="Kale V."/>
            <person name="Holt S."/>
            <person name="Cochrane G."/>
            <person name="Meng A."/>
            <person name="Brown T."/>
            <person name="Cohen L."/>
        </authorList>
    </citation>
    <scope>NUCLEOTIDE SEQUENCE</scope>
    <source>
        <strain evidence="4">MM31A-1</strain>
    </source>
</reference>
<keyword evidence="2" id="KW-0560">Oxidoreductase</keyword>